<dbReference type="OrthoDB" id="1490886at2"/>
<dbReference type="RefSeq" id="WP_072885850.1">
    <property type="nucleotide sequence ID" value="NZ_FQVO01000015.1"/>
</dbReference>
<dbReference type="Proteomes" id="UP000184236">
    <property type="component" value="Unassembled WGS sequence"/>
</dbReference>
<dbReference type="EMBL" id="FQVO01000015">
    <property type="protein sequence ID" value="SHF33747.1"/>
    <property type="molecule type" value="Genomic_DNA"/>
</dbReference>
<protein>
    <recommendedName>
        <fullName evidence="3">RiboL-PSP-HEPN domain-containing protein</fullName>
    </recommendedName>
</protein>
<dbReference type="AlphaFoldDB" id="A0A1M5AUJ6"/>
<proteinExistence type="predicted"/>
<name>A0A1M5AUJ6_9FLAO</name>
<gene>
    <name evidence="1" type="ORF">SAMN05444408_11527</name>
</gene>
<evidence type="ECO:0000313" key="1">
    <source>
        <dbReference type="EMBL" id="SHF33747.1"/>
    </source>
</evidence>
<reference evidence="2" key="1">
    <citation type="submission" date="2016-11" db="EMBL/GenBank/DDBJ databases">
        <authorList>
            <person name="Varghese N."/>
            <person name="Submissions S."/>
        </authorList>
    </citation>
    <scope>NUCLEOTIDE SEQUENCE [LARGE SCALE GENOMIC DNA]</scope>
    <source>
        <strain evidence="2">DSM 26898</strain>
    </source>
</reference>
<organism evidence="1 2">
    <name type="scientific">Chryseobacterium takakiae</name>
    <dbReference type="NCBI Taxonomy" id="1302685"/>
    <lineage>
        <taxon>Bacteria</taxon>
        <taxon>Pseudomonadati</taxon>
        <taxon>Bacteroidota</taxon>
        <taxon>Flavobacteriia</taxon>
        <taxon>Flavobacteriales</taxon>
        <taxon>Weeksellaceae</taxon>
        <taxon>Chryseobacterium group</taxon>
        <taxon>Chryseobacterium</taxon>
    </lineage>
</organism>
<sequence>MLPIDIFKIINSDEYNNLNNYLISIENFLNIELKKISDNQEKLTGVQENVENNNYSNEIELFNEWRYYYGTVFTSNFRITLLSLIISSLENILKDICYQYKIIKYSSFDINDLKGNSDIEKAKVYLTKVSNKNIGKIPKWSEINDYKFIRNKFIHQNGRVSSKSSDVAQLRTISAKYQGIKLFEKNDEIRIWISDKIFCKNALNDSYSFISNLIDALRDDQ</sequence>
<dbReference type="STRING" id="1302685.SAMN05444408_11527"/>
<keyword evidence="2" id="KW-1185">Reference proteome</keyword>
<evidence type="ECO:0000313" key="2">
    <source>
        <dbReference type="Proteomes" id="UP000184236"/>
    </source>
</evidence>
<accession>A0A1M5AUJ6</accession>
<evidence type="ECO:0008006" key="3">
    <source>
        <dbReference type="Google" id="ProtNLM"/>
    </source>
</evidence>